<comment type="similarity">
    <text evidence="1">Belongs to the PPR family. PCMP-H subfamily.</text>
</comment>
<keyword evidence="2" id="KW-0677">Repeat</keyword>
<dbReference type="FunFam" id="1.25.40.10:FF:000090">
    <property type="entry name" value="Pentatricopeptide repeat-containing protein, chloroplastic"/>
    <property type="match status" value="1"/>
</dbReference>
<dbReference type="PROSITE" id="PS51375">
    <property type="entry name" value="PPR"/>
    <property type="match status" value="5"/>
</dbReference>
<dbReference type="FunFam" id="1.25.40.10:FF:000201">
    <property type="entry name" value="Pentatricopeptide repeat-containing protein mitochondrial"/>
    <property type="match status" value="1"/>
</dbReference>
<organism evidence="5">
    <name type="scientific">Anthurium amnicola</name>
    <dbReference type="NCBI Taxonomy" id="1678845"/>
    <lineage>
        <taxon>Eukaryota</taxon>
        <taxon>Viridiplantae</taxon>
        <taxon>Streptophyta</taxon>
        <taxon>Embryophyta</taxon>
        <taxon>Tracheophyta</taxon>
        <taxon>Spermatophyta</taxon>
        <taxon>Magnoliopsida</taxon>
        <taxon>Liliopsida</taxon>
        <taxon>Araceae</taxon>
        <taxon>Pothoideae</taxon>
        <taxon>Potheae</taxon>
        <taxon>Anthurium</taxon>
    </lineage>
</organism>
<gene>
    <name evidence="5" type="primary">PCMP-E88_0</name>
    <name evidence="5" type="ORF">g.32031</name>
</gene>
<dbReference type="GO" id="GO:0003723">
    <property type="term" value="F:RNA binding"/>
    <property type="evidence" value="ECO:0007669"/>
    <property type="project" value="InterPro"/>
</dbReference>
<evidence type="ECO:0000256" key="4">
    <source>
        <dbReference type="PROSITE-ProRule" id="PRU00708"/>
    </source>
</evidence>
<reference evidence="5" key="1">
    <citation type="submission" date="2015-07" db="EMBL/GenBank/DDBJ databases">
        <title>Transcriptome Assembly of Anthurium amnicola.</title>
        <authorList>
            <person name="Suzuki J."/>
        </authorList>
    </citation>
    <scope>NUCLEOTIDE SEQUENCE</scope>
</reference>
<dbReference type="InterPro" id="IPR046960">
    <property type="entry name" value="PPR_At4g14850-like_plant"/>
</dbReference>
<protein>
    <submittedName>
        <fullName evidence="5">Pentatricopeptide repeat-containing protein At3g09040, mitochondrial</fullName>
    </submittedName>
</protein>
<evidence type="ECO:0000256" key="3">
    <source>
        <dbReference type="ARBA" id="ARBA00061659"/>
    </source>
</evidence>
<dbReference type="AlphaFoldDB" id="A0A1D1Y304"/>
<accession>A0A1D1Y304</accession>
<feature type="repeat" description="PPR" evidence="4">
    <location>
        <begin position="507"/>
        <end position="541"/>
    </location>
</feature>
<dbReference type="Pfam" id="PF01535">
    <property type="entry name" value="PPR"/>
    <property type="match status" value="7"/>
</dbReference>
<name>A0A1D1Y304_9ARAE</name>
<dbReference type="FunFam" id="1.25.40.10:FF:000343">
    <property type="entry name" value="Pentatricopeptide repeat-containing protein At3g58590"/>
    <property type="match status" value="2"/>
</dbReference>
<feature type="repeat" description="PPR" evidence="4">
    <location>
        <begin position="305"/>
        <end position="339"/>
    </location>
</feature>
<comment type="similarity">
    <text evidence="3">Belongs to the PPR family. PCMP-E subfamily.</text>
</comment>
<feature type="repeat" description="PPR" evidence="4">
    <location>
        <begin position="406"/>
        <end position="440"/>
    </location>
</feature>
<dbReference type="PANTHER" id="PTHR47926:SF435">
    <property type="entry name" value="PENTACOTRIPEPTIDE-REPEAT REGION OF PRORP DOMAIN-CONTAINING PROTEIN"/>
    <property type="match status" value="1"/>
</dbReference>
<evidence type="ECO:0000256" key="2">
    <source>
        <dbReference type="ARBA" id="ARBA00022737"/>
    </source>
</evidence>
<feature type="repeat" description="PPR" evidence="4">
    <location>
        <begin position="72"/>
        <end position="106"/>
    </location>
</feature>
<dbReference type="GO" id="GO:0005739">
    <property type="term" value="C:mitochondrion"/>
    <property type="evidence" value="ECO:0007669"/>
    <property type="project" value="UniProtKB-ARBA"/>
</dbReference>
<dbReference type="Pfam" id="PF13041">
    <property type="entry name" value="PPR_2"/>
    <property type="match status" value="3"/>
</dbReference>
<dbReference type="FunFam" id="1.25.40.10:FF:000351">
    <property type="entry name" value="Pentatricopeptide repeat-containing protein"/>
    <property type="match status" value="1"/>
</dbReference>
<dbReference type="InterPro" id="IPR002885">
    <property type="entry name" value="PPR_rpt"/>
</dbReference>
<sequence length="789" mass="88120">MKRAGLLGWSSARRLSSFTRNSCRRDHYASPVYAVPGKDTIAFANALAFASRCLFLGNQIHGQAIKLGFSRDTFTQNNLLVMYSKCEDLTSAIKLFEEMTEKNLVSWTAIISGSIHNYEYELGLEIFLEMTRTGLRPNEFSLASVLSACAPLRAVNIGICLHSIILKMGMDANSFVGSSLLYMYATFQNIEMAENVFKCVRHPDIACWNTMVEGYILNDYGHDAMRMVSLMHWEGLLGDEFTFTSSLKGCSTSADLNYGRQIHGVVIHHQLEFSTMVMNSLISMYFRMGMKDSAVKVFSRTCQKDIVSWNTMMSAFAEFENDRESLNLFCIMLSTGLKPNQVTFSVAFRLCGAKDNKSLGLQFLSYGFQLGFTNDSLVVNSLIDMFCKWGQIEDAHYLFSRLPTKNTVIWNGMIFGYSLNGHTTEAIQLFCTLHGFGIRPDEFTYVNVLSACNEIQYKAIGEQIHTCVTKTGFGSSCFVGCSLINAYSRFALLEDSFKAFQEIRVPDLVSWAAMISVISKQGFSQQALSLLNHLRQVGEKPDDYIICSALNACANIAAFNSSKCIHSYIIKSGFEKCVCIASALVDTYSKCGNIGDSKEVFKNFSGDYDPILFNTMITAYAHHGLVVDAVKVFEKMKLAKLEPSHATFVAVISACSHSGLLAQGQKFFDSISSHHKISPSMDNYACLVDLHARNGYLEKAKEVIETMTFEPCPSIWRSLLSGCRVHGNKEIGVYAAEKILQLLPNNDAAHFLLCKLHAEEDDWANAAKLSGRMLDQRLWKLPGYSFLEM</sequence>
<evidence type="ECO:0000256" key="1">
    <source>
        <dbReference type="ARBA" id="ARBA00006643"/>
    </source>
</evidence>
<dbReference type="GO" id="GO:0009451">
    <property type="term" value="P:RNA modification"/>
    <property type="evidence" value="ECO:0007669"/>
    <property type="project" value="InterPro"/>
</dbReference>
<evidence type="ECO:0000313" key="5">
    <source>
        <dbReference type="EMBL" id="JAT49016.1"/>
    </source>
</evidence>
<dbReference type="Gene3D" id="1.25.40.10">
    <property type="entry name" value="Tetratricopeptide repeat domain"/>
    <property type="match status" value="6"/>
</dbReference>
<proteinExistence type="inferred from homology"/>
<dbReference type="EMBL" id="GDJX01018920">
    <property type="protein sequence ID" value="JAT49016.1"/>
    <property type="molecule type" value="Transcribed_RNA"/>
</dbReference>
<dbReference type="PANTHER" id="PTHR47926">
    <property type="entry name" value="PENTATRICOPEPTIDE REPEAT-CONTAINING PROTEIN"/>
    <property type="match status" value="1"/>
</dbReference>
<dbReference type="InterPro" id="IPR011990">
    <property type="entry name" value="TPR-like_helical_dom_sf"/>
</dbReference>
<feature type="repeat" description="PPR" evidence="4">
    <location>
        <begin position="609"/>
        <end position="643"/>
    </location>
</feature>
<dbReference type="FunFam" id="1.25.40.10:FF:000205">
    <property type="entry name" value="Pentatricopeptide repeat-containing protein, mitochondrial"/>
    <property type="match status" value="1"/>
</dbReference>
<dbReference type="NCBIfam" id="TIGR00756">
    <property type="entry name" value="PPR"/>
    <property type="match status" value="3"/>
</dbReference>